<dbReference type="EMBL" id="PREZ01000006">
    <property type="protein sequence ID" value="PPA69237.1"/>
    <property type="molecule type" value="Genomic_DNA"/>
</dbReference>
<proteinExistence type="predicted"/>
<reference evidence="1 2" key="1">
    <citation type="submission" date="2018-02" db="EMBL/GenBank/DDBJ databases">
        <title>Jeotgalibacillus proteolyticum sp. nov. a protease producing bacterium isolated from ocean sediments of Laizhou Bay.</title>
        <authorList>
            <person name="Li Y."/>
        </authorList>
    </citation>
    <scope>NUCLEOTIDE SEQUENCE [LARGE SCALE GENOMIC DNA]</scope>
    <source>
        <strain evidence="1 2">22-7</strain>
    </source>
</reference>
<dbReference type="Proteomes" id="UP000239047">
    <property type="component" value="Unassembled WGS sequence"/>
</dbReference>
<organism evidence="1 2">
    <name type="scientific">Jeotgalibacillus proteolyticus</name>
    <dbReference type="NCBI Taxonomy" id="2082395"/>
    <lineage>
        <taxon>Bacteria</taxon>
        <taxon>Bacillati</taxon>
        <taxon>Bacillota</taxon>
        <taxon>Bacilli</taxon>
        <taxon>Bacillales</taxon>
        <taxon>Caryophanaceae</taxon>
        <taxon>Jeotgalibacillus</taxon>
    </lineage>
</organism>
<comment type="caution">
    <text evidence="1">The sequence shown here is derived from an EMBL/GenBank/DDBJ whole genome shotgun (WGS) entry which is preliminary data.</text>
</comment>
<evidence type="ECO:0000313" key="2">
    <source>
        <dbReference type="Proteomes" id="UP000239047"/>
    </source>
</evidence>
<dbReference type="AlphaFoldDB" id="A0A2S5G8B3"/>
<sequence length="62" mass="6965">MRGNGLLTQKEFEALLADCLRKGNEDASVSLLSMVEEIKHKMLHHKKSAAAKQESDAYETVY</sequence>
<gene>
    <name evidence="1" type="ORF">C4B60_15645</name>
</gene>
<keyword evidence="2" id="KW-1185">Reference proteome</keyword>
<evidence type="ECO:0000313" key="1">
    <source>
        <dbReference type="EMBL" id="PPA69237.1"/>
    </source>
</evidence>
<protein>
    <submittedName>
        <fullName evidence="1">Uncharacterized protein</fullName>
    </submittedName>
</protein>
<accession>A0A2S5G8B3</accession>
<name>A0A2S5G8B3_9BACL</name>
<dbReference type="RefSeq" id="WP_104058975.1">
    <property type="nucleotide sequence ID" value="NZ_PREZ01000006.1"/>
</dbReference>